<evidence type="ECO:0000259" key="4">
    <source>
        <dbReference type="PROSITE" id="PS50949"/>
    </source>
</evidence>
<keyword evidence="3" id="KW-0804">Transcription</keyword>
<dbReference type="Gene3D" id="1.10.10.10">
    <property type="entry name" value="Winged helix-like DNA-binding domain superfamily/Winged helix DNA-binding domain"/>
    <property type="match status" value="1"/>
</dbReference>
<evidence type="ECO:0000256" key="2">
    <source>
        <dbReference type="ARBA" id="ARBA00023125"/>
    </source>
</evidence>
<name>A0ABR4RJR1_BORBO</name>
<gene>
    <name evidence="5" type="ORF">L490_0083</name>
</gene>
<evidence type="ECO:0000256" key="1">
    <source>
        <dbReference type="ARBA" id="ARBA00023015"/>
    </source>
</evidence>
<dbReference type="InterPro" id="IPR036390">
    <property type="entry name" value="WH_DNA-bd_sf"/>
</dbReference>
<dbReference type="Pfam" id="PF07729">
    <property type="entry name" value="FCD"/>
    <property type="match status" value="1"/>
</dbReference>
<dbReference type="SUPFAM" id="SSF48008">
    <property type="entry name" value="GntR ligand-binding domain-like"/>
    <property type="match status" value="1"/>
</dbReference>
<dbReference type="InterPro" id="IPR011711">
    <property type="entry name" value="GntR_C"/>
</dbReference>
<dbReference type="Pfam" id="PF00392">
    <property type="entry name" value="GntR"/>
    <property type="match status" value="1"/>
</dbReference>
<dbReference type="SMART" id="SM00345">
    <property type="entry name" value="HTH_GNTR"/>
    <property type="match status" value="1"/>
</dbReference>
<keyword evidence="2" id="KW-0238">DNA-binding</keyword>
<dbReference type="PANTHER" id="PTHR43537">
    <property type="entry name" value="TRANSCRIPTIONAL REGULATOR, GNTR FAMILY"/>
    <property type="match status" value="1"/>
</dbReference>
<dbReference type="PANTHER" id="PTHR43537:SF39">
    <property type="entry name" value="HTH-TYPE TRANSCRIPTIONAL REGULATOR MCBR"/>
    <property type="match status" value="1"/>
</dbReference>
<dbReference type="SUPFAM" id="SSF46785">
    <property type="entry name" value="Winged helix' DNA-binding domain"/>
    <property type="match status" value="1"/>
</dbReference>
<dbReference type="PROSITE" id="PS50949">
    <property type="entry name" value="HTH_GNTR"/>
    <property type="match status" value="1"/>
</dbReference>
<evidence type="ECO:0000256" key="3">
    <source>
        <dbReference type="ARBA" id="ARBA00023163"/>
    </source>
</evidence>
<accession>A0ABR4RJR1</accession>
<sequence length="267" mass="29916">MMAAPSRLFSNLYFIKYSGLPWNMATSANRPLFAPIPPSMNMPLAPMARENIAAVIYRQLKQLLMMGELKPGEILTLRMLTERLGVSQTPVREALLQLVSERALAMSRGKSVSVPAPTREKLQELRDIRLTLEVLATERATPRISDAEIKTLERLHREMVRYKNSEQREGVLKTNYEFHFTLYNASGMPDLVAIIEGLWAQTGPSLTYLYQKPFAHLYDAHPHLPLIEALRRHDVEAAVAAIRRDVAGYGAALMERLPAKAGQPAGG</sequence>
<dbReference type="InterPro" id="IPR008920">
    <property type="entry name" value="TF_FadR/GntR_C"/>
</dbReference>
<protein>
    <submittedName>
        <fullName evidence="5">FCD domain protein</fullName>
    </submittedName>
</protein>
<dbReference type="SMART" id="SM00895">
    <property type="entry name" value="FCD"/>
    <property type="match status" value="1"/>
</dbReference>
<evidence type="ECO:0000313" key="6">
    <source>
        <dbReference type="Proteomes" id="UP000025756"/>
    </source>
</evidence>
<evidence type="ECO:0000313" key="5">
    <source>
        <dbReference type="EMBL" id="KCV37867.1"/>
    </source>
</evidence>
<comment type="caution">
    <text evidence="5">The sequence shown here is derived from an EMBL/GenBank/DDBJ whole genome shotgun (WGS) entry which is preliminary data.</text>
</comment>
<reference evidence="5 6" key="1">
    <citation type="submission" date="2014-03" db="EMBL/GenBank/DDBJ databases">
        <title>Genome sequence of Bordetella bronchiseptica.</title>
        <authorList>
            <person name="Harvill E."/>
            <person name="Goodfield L.L."/>
            <person name="Ivanov Y.V."/>
            <person name="Meyer J.A."/>
            <person name="Muse S.J."/>
            <person name="Jacobs N."/>
            <person name="Bendor L."/>
            <person name="Smallridge W.E."/>
            <person name="Brinkac L.M."/>
            <person name="Sanka R."/>
            <person name="Kim M."/>
            <person name="Losada L."/>
        </authorList>
    </citation>
    <scope>NUCLEOTIDE SEQUENCE [LARGE SCALE GENOMIC DNA]</scope>
    <source>
        <strain evidence="5 6">00-P-2796</strain>
    </source>
</reference>
<keyword evidence="6" id="KW-1185">Reference proteome</keyword>
<dbReference type="InterPro" id="IPR000524">
    <property type="entry name" value="Tscrpt_reg_HTH_GntR"/>
</dbReference>
<organism evidence="5 6">
    <name type="scientific">Bordetella bronchiseptica 00-P-2796</name>
    <dbReference type="NCBI Taxonomy" id="1331199"/>
    <lineage>
        <taxon>Bacteria</taxon>
        <taxon>Pseudomonadati</taxon>
        <taxon>Pseudomonadota</taxon>
        <taxon>Betaproteobacteria</taxon>
        <taxon>Burkholderiales</taxon>
        <taxon>Alcaligenaceae</taxon>
        <taxon>Bordetella</taxon>
    </lineage>
</organism>
<feature type="domain" description="HTH gntR-type" evidence="4">
    <location>
        <begin position="50"/>
        <end position="117"/>
    </location>
</feature>
<keyword evidence="1" id="KW-0805">Transcription regulation</keyword>
<dbReference type="EMBL" id="JGWH01000024">
    <property type="protein sequence ID" value="KCV37867.1"/>
    <property type="molecule type" value="Genomic_DNA"/>
</dbReference>
<dbReference type="InterPro" id="IPR036388">
    <property type="entry name" value="WH-like_DNA-bd_sf"/>
</dbReference>
<dbReference type="Proteomes" id="UP000025756">
    <property type="component" value="Unassembled WGS sequence"/>
</dbReference>
<proteinExistence type="predicted"/>
<dbReference type="Gene3D" id="1.20.120.530">
    <property type="entry name" value="GntR ligand-binding domain-like"/>
    <property type="match status" value="1"/>
</dbReference>